<sequence length="145" mass="16627">MVEFKLVDRQCNVLAFGLARDRASRASFFKVWCFGWETVLVFHAPPFVLCTANLRALLFVARFGPDRQPYNSGYHPSAPSPRAPIVFLVRLRGCALLWEVFVVVRADLQLRNVSPSWELPTSPNSCYRCRRGVLGNPSSHCRWEW</sequence>
<comment type="caution">
    <text evidence="1">The sequence shown here is derived from an EMBL/GenBank/DDBJ whole genome shotgun (WGS) entry which is preliminary data.</text>
</comment>
<evidence type="ECO:0000313" key="2">
    <source>
        <dbReference type="Proteomes" id="UP001472677"/>
    </source>
</evidence>
<proteinExistence type="predicted"/>
<evidence type="ECO:0000313" key="1">
    <source>
        <dbReference type="EMBL" id="KAK8486583.1"/>
    </source>
</evidence>
<protein>
    <submittedName>
        <fullName evidence="1">Uncharacterized protein</fullName>
    </submittedName>
</protein>
<accession>A0ABR2A0S0</accession>
<dbReference type="Proteomes" id="UP001472677">
    <property type="component" value="Unassembled WGS sequence"/>
</dbReference>
<keyword evidence="2" id="KW-1185">Reference proteome</keyword>
<reference evidence="1 2" key="1">
    <citation type="journal article" date="2024" name="G3 (Bethesda)">
        <title>Genome assembly of Hibiscus sabdariffa L. provides insights into metabolisms of medicinal natural products.</title>
        <authorList>
            <person name="Kim T."/>
        </authorList>
    </citation>
    <scope>NUCLEOTIDE SEQUENCE [LARGE SCALE GENOMIC DNA]</scope>
    <source>
        <strain evidence="1">TK-2024</strain>
        <tissue evidence="1">Old leaves</tissue>
    </source>
</reference>
<organism evidence="1 2">
    <name type="scientific">Hibiscus sabdariffa</name>
    <name type="common">roselle</name>
    <dbReference type="NCBI Taxonomy" id="183260"/>
    <lineage>
        <taxon>Eukaryota</taxon>
        <taxon>Viridiplantae</taxon>
        <taxon>Streptophyta</taxon>
        <taxon>Embryophyta</taxon>
        <taxon>Tracheophyta</taxon>
        <taxon>Spermatophyta</taxon>
        <taxon>Magnoliopsida</taxon>
        <taxon>eudicotyledons</taxon>
        <taxon>Gunneridae</taxon>
        <taxon>Pentapetalae</taxon>
        <taxon>rosids</taxon>
        <taxon>malvids</taxon>
        <taxon>Malvales</taxon>
        <taxon>Malvaceae</taxon>
        <taxon>Malvoideae</taxon>
        <taxon>Hibiscus</taxon>
    </lineage>
</organism>
<dbReference type="EMBL" id="JBBPBM010001162">
    <property type="protein sequence ID" value="KAK8486583.1"/>
    <property type="molecule type" value="Genomic_DNA"/>
</dbReference>
<gene>
    <name evidence="1" type="ORF">V6N12_058035</name>
</gene>
<name>A0ABR2A0S0_9ROSI</name>